<gene>
    <name evidence="1" type="ORF">KY290_022206</name>
</gene>
<dbReference type="EMBL" id="JAIVGD010000015">
    <property type="protein sequence ID" value="KAH0758713.1"/>
    <property type="molecule type" value="Genomic_DNA"/>
</dbReference>
<accession>A0ABQ7V4T1</accession>
<organism evidence="1 2">
    <name type="scientific">Solanum tuberosum</name>
    <name type="common">Potato</name>
    <dbReference type="NCBI Taxonomy" id="4113"/>
    <lineage>
        <taxon>Eukaryota</taxon>
        <taxon>Viridiplantae</taxon>
        <taxon>Streptophyta</taxon>
        <taxon>Embryophyta</taxon>
        <taxon>Tracheophyta</taxon>
        <taxon>Spermatophyta</taxon>
        <taxon>Magnoliopsida</taxon>
        <taxon>eudicotyledons</taxon>
        <taxon>Gunneridae</taxon>
        <taxon>Pentapetalae</taxon>
        <taxon>asterids</taxon>
        <taxon>lamiids</taxon>
        <taxon>Solanales</taxon>
        <taxon>Solanaceae</taxon>
        <taxon>Solanoideae</taxon>
        <taxon>Solaneae</taxon>
        <taxon>Solanum</taxon>
    </lineage>
</organism>
<reference evidence="1 2" key="1">
    <citation type="journal article" date="2021" name="bioRxiv">
        <title>Chromosome-scale and haplotype-resolved genome assembly of a tetraploid potato cultivar.</title>
        <authorList>
            <person name="Sun H."/>
            <person name="Jiao W.-B."/>
            <person name="Krause K."/>
            <person name="Campoy J.A."/>
            <person name="Goel M."/>
            <person name="Folz-Donahue K."/>
            <person name="Kukat C."/>
            <person name="Huettel B."/>
            <person name="Schneeberger K."/>
        </authorList>
    </citation>
    <scope>NUCLEOTIDE SEQUENCE [LARGE SCALE GENOMIC DNA]</scope>
    <source>
        <strain evidence="1">SolTubOtavaFocal</strain>
        <tissue evidence="1">Leaves</tissue>
    </source>
</reference>
<dbReference type="Proteomes" id="UP000826656">
    <property type="component" value="Unassembled WGS sequence"/>
</dbReference>
<evidence type="ECO:0000313" key="1">
    <source>
        <dbReference type="EMBL" id="KAH0758713.1"/>
    </source>
</evidence>
<sequence>MVERHICHLPSLMEMVVWPDLIGTMVKFWDSDNMVFRFREVEMMMTIEEVLASSESVGMCNKRRFKPDTDLLFPKT</sequence>
<evidence type="ECO:0000313" key="2">
    <source>
        <dbReference type="Proteomes" id="UP000826656"/>
    </source>
</evidence>
<name>A0ABQ7V4T1_SOLTU</name>
<protein>
    <submittedName>
        <fullName evidence="1">Uncharacterized protein</fullName>
    </submittedName>
</protein>
<keyword evidence="2" id="KW-1185">Reference proteome</keyword>
<proteinExistence type="predicted"/>
<comment type="caution">
    <text evidence="1">The sequence shown here is derived from an EMBL/GenBank/DDBJ whole genome shotgun (WGS) entry which is preliminary data.</text>
</comment>